<dbReference type="InterPro" id="IPR007502">
    <property type="entry name" value="Helicase-assoc_dom"/>
</dbReference>
<dbReference type="InterPro" id="IPR014001">
    <property type="entry name" value="Helicase_ATP-bd"/>
</dbReference>
<evidence type="ECO:0000313" key="10">
    <source>
        <dbReference type="EMBL" id="MDR8020176.1"/>
    </source>
</evidence>
<dbReference type="PANTHER" id="PTHR18934">
    <property type="entry name" value="ATP-DEPENDENT RNA HELICASE"/>
    <property type="match status" value="1"/>
</dbReference>
<comment type="similarity">
    <text evidence="1">Belongs to the DEAD box helicase family. DEAH subfamily.</text>
</comment>
<dbReference type="Pfam" id="PF00270">
    <property type="entry name" value="DEAD"/>
    <property type="match status" value="1"/>
</dbReference>
<dbReference type="PANTHER" id="PTHR18934:SF99">
    <property type="entry name" value="ATP-DEPENDENT RNA HELICASE DHX37-RELATED"/>
    <property type="match status" value="1"/>
</dbReference>
<dbReference type="EC" id="3.6.4.13" evidence="2"/>
<dbReference type="PROSITE" id="PS51194">
    <property type="entry name" value="HELICASE_CTER"/>
    <property type="match status" value="1"/>
</dbReference>
<feature type="region of interest" description="Disordered" evidence="7">
    <location>
        <begin position="224"/>
        <end position="266"/>
    </location>
</feature>
<dbReference type="Proteomes" id="UP001251870">
    <property type="component" value="Unassembled WGS sequence"/>
</dbReference>
<feature type="compositionally biased region" description="Pro residues" evidence="7">
    <location>
        <begin position="1064"/>
        <end position="1073"/>
    </location>
</feature>
<dbReference type="SUPFAM" id="SSF52540">
    <property type="entry name" value="P-loop containing nucleoside triphosphate hydrolases"/>
    <property type="match status" value="1"/>
</dbReference>
<feature type="region of interest" description="Disordered" evidence="7">
    <location>
        <begin position="1049"/>
        <end position="1081"/>
    </location>
</feature>
<evidence type="ECO:0000256" key="1">
    <source>
        <dbReference type="ARBA" id="ARBA00008792"/>
    </source>
</evidence>
<reference evidence="10 11" key="1">
    <citation type="submission" date="2023-09" db="EMBL/GenBank/DDBJ databases">
        <title>Description of three actinobacteria isolated from air of manufacturing shop in a pharmaceutical factory.</title>
        <authorList>
            <person name="Zhang D.-F."/>
        </authorList>
    </citation>
    <scope>NUCLEOTIDE SEQUENCE [LARGE SCALE GENOMIC DNA]</scope>
    <source>
        <strain evidence="10 11">LY-0111</strain>
    </source>
</reference>
<dbReference type="GO" id="GO:0003724">
    <property type="term" value="F:RNA helicase activity"/>
    <property type="evidence" value="ECO:0007669"/>
    <property type="project" value="UniProtKB-EC"/>
</dbReference>
<dbReference type="Pfam" id="PF11898">
    <property type="entry name" value="DUF3418"/>
    <property type="match status" value="1"/>
</dbReference>
<dbReference type="PROSITE" id="PS51192">
    <property type="entry name" value="HELICASE_ATP_BIND_1"/>
    <property type="match status" value="1"/>
</dbReference>
<evidence type="ECO:0000256" key="2">
    <source>
        <dbReference type="ARBA" id="ARBA00012552"/>
    </source>
</evidence>
<feature type="compositionally biased region" description="Low complexity" evidence="7">
    <location>
        <begin position="629"/>
        <end position="654"/>
    </location>
</feature>
<evidence type="ECO:0000313" key="11">
    <source>
        <dbReference type="Proteomes" id="UP001251870"/>
    </source>
</evidence>
<keyword evidence="4 10" id="KW-0378">Hydrolase</keyword>
<keyword evidence="5 10" id="KW-0347">Helicase</keyword>
<evidence type="ECO:0000256" key="6">
    <source>
        <dbReference type="ARBA" id="ARBA00022840"/>
    </source>
</evidence>
<feature type="domain" description="Helicase C-terminal" evidence="9">
    <location>
        <begin position="273"/>
        <end position="445"/>
    </location>
</feature>
<dbReference type="InterPro" id="IPR027417">
    <property type="entry name" value="P-loop_NTPase"/>
</dbReference>
<dbReference type="Gene3D" id="3.40.50.300">
    <property type="entry name" value="P-loop containing nucleotide triphosphate hydrolases"/>
    <property type="match status" value="2"/>
</dbReference>
<evidence type="ECO:0000256" key="3">
    <source>
        <dbReference type="ARBA" id="ARBA00022741"/>
    </source>
</evidence>
<organism evidence="10 11">
    <name type="scientific">Nesterenkonia aerolata</name>
    <dbReference type="NCBI Taxonomy" id="3074079"/>
    <lineage>
        <taxon>Bacteria</taxon>
        <taxon>Bacillati</taxon>
        <taxon>Actinomycetota</taxon>
        <taxon>Actinomycetes</taxon>
        <taxon>Micrococcales</taxon>
        <taxon>Micrococcaceae</taxon>
        <taxon>Nesterenkonia</taxon>
    </lineage>
</organism>
<accession>A0ABU2DUH9</accession>
<dbReference type="InterPro" id="IPR048333">
    <property type="entry name" value="HA2_WH"/>
</dbReference>
<evidence type="ECO:0000259" key="9">
    <source>
        <dbReference type="PROSITE" id="PS51194"/>
    </source>
</evidence>
<evidence type="ECO:0000256" key="5">
    <source>
        <dbReference type="ARBA" id="ARBA00022806"/>
    </source>
</evidence>
<dbReference type="InterPro" id="IPR011709">
    <property type="entry name" value="DEAD-box_helicase_OB_fold"/>
</dbReference>
<feature type="region of interest" description="Disordered" evidence="7">
    <location>
        <begin position="616"/>
        <end position="662"/>
    </location>
</feature>
<proteinExistence type="inferred from homology"/>
<dbReference type="PROSITE" id="PS00690">
    <property type="entry name" value="DEAH_ATP_HELICASE"/>
    <property type="match status" value="1"/>
</dbReference>
<feature type="domain" description="Helicase ATP-binding" evidence="8">
    <location>
        <begin position="35"/>
        <end position="198"/>
    </location>
</feature>
<dbReference type="InterPro" id="IPR011545">
    <property type="entry name" value="DEAD/DEAH_box_helicase_dom"/>
</dbReference>
<evidence type="ECO:0000259" key="8">
    <source>
        <dbReference type="PROSITE" id="PS51192"/>
    </source>
</evidence>
<gene>
    <name evidence="10" type="primary">hrpA</name>
    <name evidence="10" type="ORF">RIL96_11440</name>
</gene>
<dbReference type="Pfam" id="PF00271">
    <property type="entry name" value="Helicase_C"/>
    <property type="match status" value="1"/>
</dbReference>
<dbReference type="Pfam" id="PF21010">
    <property type="entry name" value="HA2_C"/>
    <property type="match status" value="1"/>
</dbReference>
<keyword evidence="11" id="KW-1185">Reference proteome</keyword>
<dbReference type="SMART" id="SM00847">
    <property type="entry name" value="HA2"/>
    <property type="match status" value="1"/>
</dbReference>
<dbReference type="InterPro" id="IPR024590">
    <property type="entry name" value="HrpA_C"/>
</dbReference>
<dbReference type="SMART" id="SM00487">
    <property type="entry name" value="DEXDc"/>
    <property type="match status" value="1"/>
</dbReference>
<evidence type="ECO:0000256" key="4">
    <source>
        <dbReference type="ARBA" id="ARBA00022801"/>
    </source>
</evidence>
<dbReference type="Gene3D" id="1.20.120.1080">
    <property type="match status" value="1"/>
</dbReference>
<dbReference type="InterPro" id="IPR010222">
    <property type="entry name" value="RNA_helicase_HrpA"/>
</dbReference>
<dbReference type="CDD" id="cd18791">
    <property type="entry name" value="SF2_C_RHA"/>
    <property type="match status" value="1"/>
</dbReference>
<dbReference type="NCBIfam" id="TIGR01967">
    <property type="entry name" value="DEAH_box_HrpA"/>
    <property type="match status" value="1"/>
</dbReference>
<name>A0ABU2DUH9_9MICC</name>
<dbReference type="InterPro" id="IPR002464">
    <property type="entry name" value="DNA/RNA_helicase_DEAH_CS"/>
</dbReference>
<dbReference type="EMBL" id="JAVKGR010000018">
    <property type="protein sequence ID" value="MDR8020176.1"/>
    <property type="molecule type" value="Genomic_DNA"/>
</dbReference>
<dbReference type="GO" id="GO:0016787">
    <property type="term" value="F:hydrolase activity"/>
    <property type="evidence" value="ECO:0007669"/>
    <property type="project" value="UniProtKB-KW"/>
</dbReference>
<dbReference type="Pfam" id="PF07717">
    <property type="entry name" value="OB_NTP_bind"/>
    <property type="match status" value="1"/>
</dbReference>
<keyword evidence="6" id="KW-0067">ATP-binding</keyword>
<sequence length="1364" mass="152187">MPETSPAPADRPTYTVTELNYPQDLPVVAERQTLLEAISNHQVVVVAGETGSGKTTQLPKMLLELGIHTRGTIGHTQPRRLAARTVAERLAEELDTSLGERIGYQVRFTSEVSASTDVKLMTDGILLAEIRRDPLLRRYSAIIIDEAHERSLTIDVILGYLKSILPKRPDLKVIVTSATIDPERFATHFSAQQDPAQGTEADHDDVPIIEVSGRTYPVEIRYRPLNPEDSGIHDESHDFDDADTPGAQPRESDSSRASGDPGAPAQERDMIDAVCDAVDELAAEPDGDILIFFPGEREIRDAADALTETVRNHRRLRGTEILPLFGRLSMAEQTRVFSPGKNRRIVLATNVAETSLTVPGIRYVIDTGTARISRYSTRTKVQRLPIEPISQASANQRSGRSGRTSAGIAIRLYSQEDFESRPEFTDPEILRTSLASVLLQMSSMGITRTPEELLDFPFVQPPDAKAVNDAVRLLTELGALHSGSGKAPKGTITRIGRQLAQLPVDPRLGRMMVEAAHRGCLEEITVLVAALSIQDVRERPTQQRQQADELHGRFRDTESDFSALLNLWRYLVEKQQELSGNQFRRLCRREFLNYLRVREWQDLVVQLTDLARDAELTERRRGSSRRSGRSSSPHSSSLHSSPPRNSSQRSSSRRMPVDPAGRHTAVHQSLLAGLLSHIGLFVPKTKDYQGARGTRFAVFPGSGLFKRQHDWVMAAELVETSRLWARTVARIDPAWIEQLAPHLVKTQHSEPRWSASKGAAVVTEKVTLYGVPVIADRTVLYGKINRAGAREEFIRRALIDGEWKTRHHFDARNRRRFQDLEELESRTRRRDLQASDEELLAFFDARIPETIVSQRHFDAWWKKARHQTPELLDLTDEHLYTQQAETLDVGDFPEQLELDGLQLDLRYAFDPTSRSTGDGVTVRIPVVFLNQVHPEQFAWLIPGLRTELITALIRAMPKQLRRNFVPAPDVAAEARAALEHEAEPYRDSFSESLAAVLQRLRGVVVDPQILTDAAVPTHLGFTFAVVSDKGRVLDTSRDLTELQLRHAETNRQAIGRSLSQPSTGPQPGPPPTAVPDQRHQTSWTFGDLPTELTTEVSGRHVTGYPALVPDGDTGVRCLILDSTEDQRRRHRSGIVTLLREVLPSPQRYVIEHLSPRERLAFSHSPHGTVESLVADCTTAALEHLVPQELPHTAAAFEEVSRHARAELIETVLQLTHTVAQVLSAAAELTSRLQSVTSQALAAAVSDMQAQLGQLVRAGFVTETGLDQLRHLPRYLQAMNIRLDRLESGQGVTKDTTDMASVQQLEDEYDSAVEAVPDQRPVPGALAAVQWMLEEYRVNLFAQQLGTAQTVSPKRIRRAIRQGSR</sequence>
<comment type="caution">
    <text evidence="10">The sequence shown here is derived from an EMBL/GenBank/DDBJ whole genome shotgun (WGS) entry which is preliminary data.</text>
</comment>
<dbReference type="InterPro" id="IPR001650">
    <property type="entry name" value="Helicase_C-like"/>
</dbReference>
<feature type="region of interest" description="Disordered" evidence="7">
    <location>
        <begin position="190"/>
        <end position="209"/>
    </location>
</feature>
<protein>
    <recommendedName>
        <fullName evidence="2">RNA helicase</fullName>
        <ecNumber evidence="2">3.6.4.13</ecNumber>
    </recommendedName>
</protein>
<evidence type="ECO:0000256" key="7">
    <source>
        <dbReference type="SAM" id="MobiDB-lite"/>
    </source>
</evidence>
<dbReference type="SMART" id="SM00490">
    <property type="entry name" value="HELICc"/>
    <property type="match status" value="1"/>
</dbReference>
<keyword evidence="3" id="KW-0547">Nucleotide-binding</keyword>
<dbReference type="Pfam" id="PF04408">
    <property type="entry name" value="WHD_HA2"/>
    <property type="match status" value="1"/>
</dbReference>
<dbReference type="RefSeq" id="WP_310549158.1">
    <property type="nucleotide sequence ID" value="NZ_JAVKGR010000018.1"/>
</dbReference>